<dbReference type="GO" id="GO:0034045">
    <property type="term" value="C:phagophore assembly site membrane"/>
    <property type="evidence" value="ECO:0007669"/>
    <property type="project" value="UniProtKB-ARBA"/>
</dbReference>
<evidence type="ECO:0000256" key="4">
    <source>
        <dbReference type="ARBA" id="ARBA00022679"/>
    </source>
</evidence>
<evidence type="ECO:0000313" key="12">
    <source>
        <dbReference type="EMBL" id="KAL2092263.1"/>
    </source>
</evidence>
<feature type="compositionally biased region" description="Low complexity" evidence="10">
    <location>
        <begin position="288"/>
        <end position="301"/>
    </location>
</feature>
<reference evidence="12 13" key="1">
    <citation type="submission" date="2024-09" db="EMBL/GenBank/DDBJ databases">
        <title>A chromosome-level genome assembly of Gray's grenadier anchovy, Coilia grayii.</title>
        <authorList>
            <person name="Fu Z."/>
        </authorList>
    </citation>
    <scope>NUCLEOTIDE SEQUENCE [LARGE SCALE GENOMIC DNA]</scope>
    <source>
        <strain evidence="12">G4</strain>
        <tissue evidence="12">Muscle</tissue>
    </source>
</reference>
<dbReference type="InterPro" id="IPR017441">
    <property type="entry name" value="Protein_kinase_ATP_BS"/>
</dbReference>
<dbReference type="PROSITE" id="PS50011">
    <property type="entry name" value="PROTEIN_KINASE_DOM"/>
    <property type="match status" value="1"/>
</dbReference>
<feature type="binding site" evidence="9">
    <location>
        <position position="39"/>
    </location>
    <ligand>
        <name>ATP</name>
        <dbReference type="ChEBI" id="CHEBI:30616"/>
    </ligand>
</feature>
<dbReference type="PROSITE" id="PS00107">
    <property type="entry name" value="PROTEIN_KINASE_ATP"/>
    <property type="match status" value="1"/>
</dbReference>
<keyword evidence="13" id="KW-1185">Reference proteome</keyword>
<feature type="region of interest" description="Disordered" evidence="10">
    <location>
        <begin position="376"/>
        <end position="400"/>
    </location>
</feature>
<dbReference type="GO" id="GO:0004674">
    <property type="term" value="F:protein serine/threonine kinase activity"/>
    <property type="evidence" value="ECO:0007669"/>
    <property type="project" value="UniProtKB-KW"/>
</dbReference>
<keyword evidence="2" id="KW-0723">Serine/threonine-protein kinase</keyword>
<accession>A0ABD1JZE9</accession>
<dbReference type="EMBL" id="JBHFQA010000010">
    <property type="protein sequence ID" value="KAL2092263.1"/>
    <property type="molecule type" value="Genomic_DNA"/>
</dbReference>
<comment type="caution">
    <text evidence="12">The sequence shown here is derived from an EMBL/GenBank/DDBJ whole genome shotgun (WGS) entry which is preliminary data.</text>
</comment>
<feature type="compositionally biased region" description="Low complexity" evidence="10">
    <location>
        <begin position="388"/>
        <end position="398"/>
    </location>
</feature>
<dbReference type="GO" id="GO:0006914">
    <property type="term" value="P:autophagy"/>
    <property type="evidence" value="ECO:0007669"/>
    <property type="project" value="UniProtKB-KW"/>
</dbReference>
<dbReference type="InterPro" id="IPR008271">
    <property type="entry name" value="Ser/Thr_kinase_AS"/>
</dbReference>
<sequence>METVGKFEFNRKDLIGHGAFAVVFRGRHKKRHDMDVAVKCINKKNLAKSQSLLGKEIKILKELKHENIVGLLDFQEISGCVYLVMEYCNGGDLAEYLQSKGSLREDTIRIFLQQIAGAMSVLRSKGIIHRDLKPQNILLAYNTNRRASPNNICLKIADFGFARYLQGNTMAATLCGSPMYMAPEVIMSQNYDAKADLWSVGTIVYQCLTGKAPFQASSPQELRLFYERNRNLIPSIPRETSAPLRQLLLGLLQRNHRDRMDFDEFFHHPFLEASPASRKSSPVPMPSYPSSGSASSCSSSSTQHQLTPTQSDPEAPRPLPLPTPTPSPDSLLKDSSSSEPEDYVMVPAQFTSEIACQAAGGQATDSLMQSGSLLLAAGAGRTPPPSPSSRTSPSSLRPAELCGSSYCQSVPIPVPTQIHNYQRMEQNLHSHSRTTLPMQHCCGKAGISSPEGAAAPLQRRLSAGGCRPYQPSPQAGNSPGIPRQSSPQGTRTGIQGTDFSPQYKIQTQVSPQRHTDLGTDAPQCHRKRTHQQSPDPTVPVPKCDLRRRPSSQNVGLAFLCPRTRTLPNLQELEAGQGTVPALLTYTADRRSEAVKRSMSTGRLSDMLLKAVFGAQLDRGSTDSLNMERPMDTTGVAVSPSRAVFTVGSPSSGPSPPHSSRPRLYTVGSSSPVSPGWGHRGRQGEGHDCYTDLNSSPLGRGVAFEPPDLPEETLMQQEHTDALGHLRFILAFSHCIMEIAAAKASGIETCVAPDASFLEQSVVADQISLLSREWSYAEQLVLYMKSAELLSSALHAAMEDIKQGKLYASCSVKQVVRKMNELYKSSVSSSRSLSARLQMFFTTKQRLMDRINSITAEKLVYAHTVNMVQSTALDEMFHQGEATVERYHTALLLMEGLTFIITEPTDINNIDKCKQCIERRLSALQAGTCV</sequence>
<feature type="compositionally biased region" description="Pro residues" evidence="10">
    <location>
        <begin position="316"/>
        <end position="327"/>
    </location>
</feature>
<dbReference type="AlphaFoldDB" id="A0ABD1JZE9"/>
<dbReference type="FunFam" id="3.30.200.20:FF:000149">
    <property type="entry name" value="serine/threonine-protein kinase unc-51 isoform X1"/>
    <property type="match status" value="1"/>
</dbReference>
<dbReference type="Pfam" id="PF12063">
    <property type="entry name" value="ATG1-like_MIT1"/>
    <property type="match status" value="1"/>
</dbReference>
<evidence type="ECO:0000256" key="10">
    <source>
        <dbReference type="SAM" id="MobiDB-lite"/>
    </source>
</evidence>
<keyword evidence="6" id="KW-0418">Kinase</keyword>
<feature type="compositionally biased region" description="Low complexity" evidence="10">
    <location>
        <begin position="328"/>
        <end position="338"/>
    </location>
</feature>
<name>A0ABD1JZE9_9TELE</name>
<evidence type="ECO:0000256" key="6">
    <source>
        <dbReference type="ARBA" id="ARBA00022777"/>
    </source>
</evidence>
<evidence type="ECO:0000256" key="7">
    <source>
        <dbReference type="ARBA" id="ARBA00022840"/>
    </source>
</evidence>
<dbReference type="InterPro" id="IPR011009">
    <property type="entry name" value="Kinase-like_dom_sf"/>
</dbReference>
<dbReference type="SUPFAM" id="SSF56112">
    <property type="entry name" value="Protein kinase-like (PK-like)"/>
    <property type="match status" value="1"/>
</dbReference>
<evidence type="ECO:0000256" key="3">
    <source>
        <dbReference type="ARBA" id="ARBA00022553"/>
    </source>
</evidence>
<feature type="region of interest" description="Disordered" evidence="10">
    <location>
        <begin position="622"/>
        <end position="686"/>
    </location>
</feature>
<feature type="domain" description="Protein kinase" evidence="11">
    <location>
        <begin position="9"/>
        <end position="271"/>
    </location>
</feature>
<keyword evidence="3" id="KW-0597">Phosphoprotein</keyword>
<dbReference type="PROSITE" id="PS00108">
    <property type="entry name" value="PROTEIN_KINASE_ST"/>
    <property type="match status" value="1"/>
</dbReference>
<evidence type="ECO:0000256" key="1">
    <source>
        <dbReference type="ARBA" id="ARBA00012513"/>
    </source>
</evidence>
<dbReference type="InterPro" id="IPR045269">
    <property type="entry name" value="Atg1-like"/>
</dbReference>
<dbReference type="Gene3D" id="1.10.510.10">
    <property type="entry name" value="Transferase(Phosphotransferase) domain 1"/>
    <property type="match status" value="1"/>
</dbReference>
<keyword evidence="5 9" id="KW-0547">Nucleotide-binding</keyword>
<organism evidence="12 13">
    <name type="scientific">Coilia grayii</name>
    <name type="common">Gray's grenadier anchovy</name>
    <dbReference type="NCBI Taxonomy" id="363190"/>
    <lineage>
        <taxon>Eukaryota</taxon>
        <taxon>Metazoa</taxon>
        <taxon>Chordata</taxon>
        <taxon>Craniata</taxon>
        <taxon>Vertebrata</taxon>
        <taxon>Euteleostomi</taxon>
        <taxon>Actinopterygii</taxon>
        <taxon>Neopterygii</taxon>
        <taxon>Teleostei</taxon>
        <taxon>Clupei</taxon>
        <taxon>Clupeiformes</taxon>
        <taxon>Clupeoidei</taxon>
        <taxon>Engraulidae</taxon>
        <taxon>Coilinae</taxon>
        <taxon>Coilia</taxon>
    </lineage>
</organism>
<dbReference type="EC" id="2.7.11.1" evidence="1"/>
<feature type="compositionally biased region" description="Polar residues" evidence="10">
    <location>
        <begin position="472"/>
        <end position="512"/>
    </location>
</feature>
<dbReference type="GO" id="GO:0005524">
    <property type="term" value="F:ATP binding"/>
    <property type="evidence" value="ECO:0007669"/>
    <property type="project" value="UniProtKB-UniRule"/>
</dbReference>
<feature type="compositionally biased region" description="Low complexity" evidence="10">
    <location>
        <begin position="666"/>
        <end position="675"/>
    </location>
</feature>
<keyword evidence="4" id="KW-0808">Transferase</keyword>
<keyword evidence="7 9" id="KW-0067">ATP-binding</keyword>
<keyword evidence="8" id="KW-0072">Autophagy</keyword>
<proteinExistence type="predicted"/>
<feature type="compositionally biased region" description="Polar residues" evidence="10">
    <location>
        <begin position="302"/>
        <end position="312"/>
    </location>
</feature>
<dbReference type="InterPro" id="IPR000719">
    <property type="entry name" value="Prot_kinase_dom"/>
</dbReference>
<evidence type="ECO:0000256" key="2">
    <source>
        <dbReference type="ARBA" id="ARBA00022527"/>
    </source>
</evidence>
<feature type="region of interest" description="Disordered" evidence="10">
    <location>
        <begin position="463"/>
        <end position="548"/>
    </location>
</feature>
<dbReference type="InterPro" id="IPR048941">
    <property type="entry name" value="ATG1-like_MIT2"/>
</dbReference>
<dbReference type="FunFam" id="1.10.510.10:FF:000128">
    <property type="entry name" value="serine/threonine-protein kinase ULK2 isoform X2"/>
    <property type="match status" value="1"/>
</dbReference>
<dbReference type="Pfam" id="PF21127">
    <property type="entry name" value="ATG1-like_MIT2"/>
    <property type="match status" value="1"/>
</dbReference>
<dbReference type="Gene3D" id="3.30.200.20">
    <property type="entry name" value="Phosphorylase Kinase, domain 1"/>
    <property type="match status" value="1"/>
</dbReference>
<dbReference type="Proteomes" id="UP001591681">
    <property type="component" value="Unassembled WGS sequence"/>
</dbReference>
<evidence type="ECO:0000256" key="9">
    <source>
        <dbReference type="PROSITE-ProRule" id="PRU10141"/>
    </source>
</evidence>
<dbReference type="SMART" id="SM00220">
    <property type="entry name" value="S_TKc"/>
    <property type="match status" value="1"/>
</dbReference>
<dbReference type="InterPro" id="IPR022708">
    <property type="entry name" value="Atg1-like_tMIT"/>
</dbReference>
<evidence type="ECO:0000313" key="13">
    <source>
        <dbReference type="Proteomes" id="UP001591681"/>
    </source>
</evidence>
<gene>
    <name evidence="12" type="ORF">ACEWY4_012061</name>
</gene>
<dbReference type="Pfam" id="PF00069">
    <property type="entry name" value="Pkinase"/>
    <property type="match status" value="1"/>
</dbReference>
<evidence type="ECO:0000256" key="5">
    <source>
        <dbReference type="ARBA" id="ARBA00022741"/>
    </source>
</evidence>
<feature type="region of interest" description="Disordered" evidence="10">
    <location>
        <begin position="274"/>
        <end position="340"/>
    </location>
</feature>
<evidence type="ECO:0000259" key="11">
    <source>
        <dbReference type="PROSITE" id="PS50011"/>
    </source>
</evidence>
<evidence type="ECO:0000256" key="8">
    <source>
        <dbReference type="ARBA" id="ARBA00023006"/>
    </source>
</evidence>
<dbReference type="PANTHER" id="PTHR24348:SF19">
    <property type="entry name" value="SERINE_THREONINE-PROTEIN KINASE ULK1"/>
    <property type="match status" value="1"/>
</dbReference>
<dbReference type="PANTHER" id="PTHR24348">
    <property type="entry name" value="SERINE/THREONINE-PROTEIN KINASE UNC-51-RELATED"/>
    <property type="match status" value="1"/>
</dbReference>
<protein>
    <recommendedName>
        <fullName evidence="1">non-specific serine/threonine protein kinase</fullName>
        <ecNumber evidence="1">2.7.11.1</ecNumber>
    </recommendedName>
</protein>